<protein>
    <submittedName>
        <fullName evidence="1">Uncharacterized protein</fullName>
    </submittedName>
</protein>
<proteinExistence type="predicted"/>
<dbReference type="EMBL" id="NQVE01000159">
    <property type="protein sequence ID" value="RAL43269.1"/>
    <property type="molecule type" value="Genomic_DNA"/>
</dbReference>
<sequence length="145" mass="16474">MRLPNNGLGTLVVGVGLSQWEEQANVPLSSEFHLRQMPFFTFLSPGNPRVTYLSSRTIASPKEFEGWVVRSVWRSPSCNVVVNMAILDFSSAPSTSRESFLHRVGKFFSVSPLFYRTDARWVKCFLGQQFLAKFSKKRNSSLSKF</sequence>
<comment type="caution">
    <text evidence="1">The sequence shown here is derived from an EMBL/GenBank/DDBJ whole genome shotgun (WGS) entry which is preliminary data.</text>
</comment>
<reference evidence="1 2" key="1">
    <citation type="submission" date="2018-06" db="EMBL/GenBank/DDBJ databases">
        <title>The Genome of Cuscuta australis (Dodder) Provides Insight into the Evolution of Plant Parasitism.</title>
        <authorList>
            <person name="Liu H."/>
        </authorList>
    </citation>
    <scope>NUCLEOTIDE SEQUENCE [LARGE SCALE GENOMIC DNA]</scope>
    <source>
        <strain evidence="2">cv. Yunnan</strain>
        <tissue evidence="1">Vines</tissue>
    </source>
</reference>
<keyword evidence="2" id="KW-1185">Reference proteome</keyword>
<evidence type="ECO:0000313" key="1">
    <source>
        <dbReference type="EMBL" id="RAL43269.1"/>
    </source>
</evidence>
<accession>A0A328DGA6</accession>
<name>A0A328DGA6_9ASTE</name>
<dbReference type="AlphaFoldDB" id="A0A328DGA6"/>
<organism evidence="1 2">
    <name type="scientific">Cuscuta australis</name>
    <dbReference type="NCBI Taxonomy" id="267555"/>
    <lineage>
        <taxon>Eukaryota</taxon>
        <taxon>Viridiplantae</taxon>
        <taxon>Streptophyta</taxon>
        <taxon>Embryophyta</taxon>
        <taxon>Tracheophyta</taxon>
        <taxon>Spermatophyta</taxon>
        <taxon>Magnoliopsida</taxon>
        <taxon>eudicotyledons</taxon>
        <taxon>Gunneridae</taxon>
        <taxon>Pentapetalae</taxon>
        <taxon>asterids</taxon>
        <taxon>lamiids</taxon>
        <taxon>Solanales</taxon>
        <taxon>Convolvulaceae</taxon>
        <taxon>Cuscuteae</taxon>
        <taxon>Cuscuta</taxon>
        <taxon>Cuscuta subgen. Grammica</taxon>
        <taxon>Cuscuta sect. Cleistogrammica</taxon>
    </lineage>
</organism>
<gene>
    <name evidence="1" type="ORF">DM860_015159</name>
</gene>
<dbReference type="Proteomes" id="UP000249390">
    <property type="component" value="Unassembled WGS sequence"/>
</dbReference>
<evidence type="ECO:0000313" key="2">
    <source>
        <dbReference type="Proteomes" id="UP000249390"/>
    </source>
</evidence>